<feature type="compositionally biased region" description="Basic and acidic residues" evidence="3">
    <location>
        <begin position="320"/>
        <end position="335"/>
    </location>
</feature>
<dbReference type="AlphaFoldDB" id="A0A7R8WE76"/>
<gene>
    <name evidence="4" type="ORF">CTOB1V02_LOCUS7874</name>
</gene>
<dbReference type="PANTHER" id="PTHR13123">
    <property type="entry name" value="LD30288P"/>
    <property type="match status" value="1"/>
</dbReference>
<protein>
    <submittedName>
        <fullName evidence="4">Uncharacterized protein</fullName>
    </submittedName>
</protein>
<dbReference type="GO" id="GO:0005634">
    <property type="term" value="C:nucleus"/>
    <property type="evidence" value="ECO:0007669"/>
    <property type="project" value="TreeGrafter"/>
</dbReference>
<evidence type="ECO:0000256" key="2">
    <source>
        <dbReference type="ARBA" id="ARBA00022786"/>
    </source>
</evidence>
<reference evidence="4" key="1">
    <citation type="submission" date="2020-11" db="EMBL/GenBank/DDBJ databases">
        <authorList>
            <person name="Tran Van P."/>
        </authorList>
    </citation>
    <scope>NUCLEOTIDE SEQUENCE</scope>
</reference>
<evidence type="ECO:0000256" key="3">
    <source>
        <dbReference type="SAM" id="MobiDB-lite"/>
    </source>
</evidence>
<feature type="region of interest" description="Disordered" evidence="3">
    <location>
        <begin position="47"/>
        <end position="72"/>
    </location>
</feature>
<dbReference type="EMBL" id="OB662406">
    <property type="protein sequence ID" value="CAD7230010.1"/>
    <property type="molecule type" value="Genomic_DNA"/>
</dbReference>
<organism evidence="4">
    <name type="scientific">Cyprideis torosa</name>
    <dbReference type="NCBI Taxonomy" id="163714"/>
    <lineage>
        <taxon>Eukaryota</taxon>
        <taxon>Metazoa</taxon>
        <taxon>Ecdysozoa</taxon>
        <taxon>Arthropoda</taxon>
        <taxon>Crustacea</taxon>
        <taxon>Oligostraca</taxon>
        <taxon>Ostracoda</taxon>
        <taxon>Podocopa</taxon>
        <taxon>Podocopida</taxon>
        <taxon>Cytherocopina</taxon>
        <taxon>Cytheroidea</taxon>
        <taxon>Cytherideidae</taxon>
        <taxon>Cyprideis</taxon>
    </lineage>
</organism>
<evidence type="ECO:0000256" key="1">
    <source>
        <dbReference type="ARBA" id="ARBA00004906"/>
    </source>
</evidence>
<feature type="region of interest" description="Disordered" evidence="3">
    <location>
        <begin position="307"/>
        <end position="341"/>
    </location>
</feature>
<comment type="pathway">
    <text evidence="1">Protein modification; protein ubiquitination.</text>
</comment>
<sequence length="341" mass="38426">MMVDISSTSKISEMKKGRRKATANQIRAAYYDCYGYEVLVRYPQRDGARESTEVDDSRKSVENREDKGKDKGTLVGCAELESHLSASPQPRLQIVPRRSPEIVRSVDLGEALRTLDFQNGVRDPRRFRYICKLLEVLIADHLTNLPGCVQKLVITLLEEVLDEVQKTQSHVDVIRTLLAHVEAILCDYHCWGHPLGSSQLWRERLTGLRDLLRRADNVVVEKCRSSGQGCRELSDIPPECIREIMAKLEHHRDLEAVGGMDCERNSQKPLSCANFVALCSGRHLGMLAPSHVIRCSLRLFKASLESRNSHKSAKSSVRTPPRDNAHSPKPSDVRRTPSSRA</sequence>
<proteinExistence type="predicted"/>
<dbReference type="GO" id="GO:0016567">
    <property type="term" value="P:protein ubiquitination"/>
    <property type="evidence" value="ECO:0007669"/>
    <property type="project" value="UniProtKB-UniPathway"/>
</dbReference>
<dbReference type="PANTHER" id="PTHR13123:SF7">
    <property type="entry name" value="LD30288P"/>
    <property type="match status" value="1"/>
</dbReference>
<keyword evidence="2" id="KW-0833">Ubl conjugation pathway</keyword>
<dbReference type="InterPro" id="IPR040394">
    <property type="entry name" value="FBX25/32"/>
</dbReference>
<name>A0A7R8WE76_9CRUS</name>
<dbReference type="GO" id="GO:0005737">
    <property type="term" value="C:cytoplasm"/>
    <property type="evidence" value="ECO:0007669"/>
    <property type="project" value="TreeGrafter"/>
</dbReference>
<accession>A0A7R8WE76</accession>
<dbReference type="UniPathway" id="UPA00143"/>
<feature type="non-terminal residue" evidence="4">
    <location>
        <position position="341"/>
    </location>
</feature>
<dbReference type="OrthoDB" id="9991467at2759"/>
<evidence type="ECO:0000313" key="4">
    <source>
        <dbReference type="EMBL" id="CAD7230010.1"/>
    </source>
</evidence>
<dbReference type="GO" id="GO:0019005">
    <property type="term" value="C:SCF ubiquitin ligase complex"/>
    <property type="evidence" value="ECO:0007669"/>
    <property type="project" value="TreeGrafter"/>
</dbReference>